<evidence type="ECO:0000313" key="3">
    <source>
        <dbReference type="Proteomes" id="UP000626109"/>
    </source>
</evidence>
<gene>
    <name evidence="2" type="ORF">PGLA2088_LOCUS23785</name>
</gene>
<reference evidence="2" key="1">
    <citation type="submission" date="2021-02" db="EMBL/GenBank/DDBJ databases">
        <authorList>
            <person name="Dougan E. K."/>
            <person name="Rhodes N."/>
            <person name="Thang M."/>
            <person name="Chan C."/>
        </authorList>
    </citation>
    <scope>NUCLEOTIDE SEQUENCE</scope>
</reference>
<dbReference type="Proteomes" id="UP000626109">
    <property type="component" value="Unassembled WGS sequence"/>
</dbReference>
<protein>
    <submittedName>
        <fullName evidence="2">Uncharacterized protein</fullName>
    </submittedName>
</protein>
<evidence type="ECO:0000313" key="2">
    <source>
        <dbReference type="EMBL" id="CAE8684064.1"/>
    </source>
</evidence>
<dbReference type="EMBL" id="CAJNNW010026266">
    <property type="protein sequence ID" value="CAE8684064.1"/>
    <property type="molecule type" value="Genomic_DNA"/>
</dbReference>
<organism evidence="2 3">
    <name type="scientific">Polarella glacialis</name>
    <name type="common">Dinoflagellate</name>
    <dbReference type="NCBI Taxonomy" id="89957"/>
    <lineage>
        <taxon>Eukaryota</taxon>
        <taxon>Sar</taxon>
        <taxon>Alveolata</taxon>
        <taxon>Dinophyceae</taxon>
        <taxon>Suessiales</taxon>
        <taxon>Suessiaceae</taxon>
        <taxon>Polarella</taxon>
    </lineage>
</organism>
<sequence>DQYPQWLPKKCEALYSHPRIDCDTEEDDITELFRRRIPHSATSKDPISDIDGFAEEFTTLAGARLNSVDIFLCTVAYLCLLVGNLDLPVIGYFGHPLLFMVPDV</sequence>
<dbReference type="AlphaFoldDB" id="A0A813JUX0"/>
<evidence type="ECO:0000256" key="1">
    <source>
        <dbReference type="SAM" id="Phobius"/>
    </source>
</evidence>
<name>A0A813JUX0_POLGL</name>
<keyword evidence="1" id="KW-1133">Transmembrane helix</keyword>
<feature type="transmembrane region" description="Helical" evidence="1">
    <location>
        <begin position="70"/>
        <end position="94"/>
    </location>
</feature>
<feature type="non-terminal residue" evidence="2">
    <location>
        <position position="104"/>
    </location>
</feature>
<keyword evidence="1" id="KW-0812">Transmembrane</keyword>
<accession>A0A813JUX0</accession>
<comment type="caution">
    <text evidence="2">The sequence shown here is derived from an EMBL/GenBank/DDBJ whole genome shotgun (WGS) entry which is preliminary data.</text>
</comment>
<keyword evidence="1" id="KW-0472">Membrane</keyword>
<proteinExistence type="predicted"/>